<organism evidence="1 2">
    <name type="scientific">Lecanicillium saksenae</name>
    <dbReference type="NCBI Taxonomy" id="468837"/>
    <lineage>
        <taxon>Eukaryota</taxon>
        <taxon>Fungi</taxon>
        <taxon>Dikarya</taxon>
        <taxon>Ascomycota</taxon>
        <taxon>Pezizomycotina</taxon>
        <taxon>Sordariomycetes</taxon>
        <taxon>Hypocreomycetidae</taxon>
        <taxon>Hypocreales</taxon>
        <taxon>Cordycipitaceae</taxon>
        <taxon>Lecanicillium</taxon>
    </lineage>
</organism>
<keyword evidence="2" id="KW-1185">Reference proteome</keyword>
<dbReference type="EMBL" id="JANAKD010000429">
    <property type="protein sequence ID" value="KAJ3493967.1"/>
    <property type="molecule type" value="Genomic_DNA"/>
</dbReference>
<proteinExistence type="predicted"/>
<name>A0ACC1QVL8_9HYPO</name>
<sequence length="181" mass="20603">MPDSPVAQTFVQKRGAGGLIQRHSHDDGSQPLRPPTRPIYPPSCTLPPRREELTIAFKVQYRKYSPLIRNDCLIRHQRRRRNDSPGARHAQQPASPPSSYGYVTSVQRRRFEGRRRMGREKWNYQADSCNTDPQQPHAETENADPELGLRGGHQGETCPGRFCFIIPCPIPINCCIFPCPC</sequence>
<accession>A0ACC1QVL8</accession>
<gene>
    <name evidence="1" type="ORF">NLG97_g4387</name>
</gene>
<comment type="caution">
    <text evidence="1">The sequence shown here is derived from an EMBL/GenBank/DDBJ whole genome shotgun (WGS) entry which is preliminary data.</text>
</comment>
<protein>
    <submittedName>
        <fullName evidence="1">Uncharacterized protein</fullName>
    </submittedName>
</protein>
<reference evidence="1" key="1">
    <citation type="submission" date="2022-07" db="EMBL/GenBank/DDBJ databases">
        <title>Genome Sequence of Lecanicillium saksenae.</title>
        <authorList>
            <person name="Buettner E."/>
        </authorList>
    </citation>
    <scope>NUCLEOTIDE SEQUENCE</scope>
    <source>
        <strain evidence="1">VT-O1</strain>
    </source>
</reference>
<evidence type="ECO:0000313" key="2">
    <source>
        <dbReference type="Proteomes" id="UP001148737"/>
    </source>
</evidence>
<dbReference type="Proteomes" id="UP001148737">
    <property type="component" value="Unassembled WGS sequence"/>
</dbReference>
<evidence type="ECO:0000313" key="1">
    <source>
        <dbReference type="EMBL" id="KAJ3493967.1"/>
    </source>
</evidence>